<organism evidence="7 8">
    <name type="scientific">Dielma fastidiosa</name>
    <dbReference type="NCBI Taxonomy" id="1034346"/>
    <lineage>
        <taxon>Bacteria</taxon>
        <taxon>Bacillati</taxon>
        <taxon>Bacillota</taxon>
        <taxon>Erysipelotrichia</taxon>
        <taxon>Erysipelotrichales</taxon>
        <taxon>Erysipelotrichaceae</taxon>
        <taxon>Dielma</taxon>
    </lineage>
</organism>
<dbReference type="Pfam" id="PF13411">
    <property type="entry name" value="MerR_1"/>
    <property type="match status" value="1"/>
</dbReference>
<keyword evidence="4" id="KW-0804">Transcription</keyword>
<dbReference type="RefSeq" id="WP_320882988.1">
    <property type="nucleotide sequence ID" value="NZ_BAABZA010000001.1"/>
</dbReference>
<dbReference type="PROSITE" id="PS50937">
    <property type="entry name" value="HTH_MERR_2"/>
    <property type="match status" value="1"/>
</dbReference>
<dbReference type="GO" id="GO:0003700">
    <property type="term" value="F:DNA-binding transcription factor activity"/>
    <property type="evidence" value="ECO:0007669"/>
    <property type="project" value="InterPro"/>
</dbReference>
<evidence type="ECO:0000259" key="6">
    <source>
        <dbReference type="PROSITE" id="PS50937"/>
    </source>
</evidence>
<keyword evidence="2" id="KW-0805">Transcription regulation</keyword>
<accession>A0AB35UKN1</accession>
<feature type="domain" description="HTH merR-type" evidence="6">
    <location>
        <begin position="30"/>
        <end position="81"/>
    </location>
</feature>
<evidence type="ECO:0000256" key="1">
    <source>
        <dbReference type="ARBA" id="ARBA00022491"/>
    </source>
</evidence>
<name>A0AB35UKN1_9FIRM</name>
<dbReference type="PANTHER" id="PTHR30204">
    <property type="entry name" value="REDOX-CYCLING DRUG-SENSING TRANSCRIPTIONAL ACTIVATOR SOXR"/>
    <property type="match status" value="1"/>
</dbReference>
<protein>
    <submittedName>
        <fullName evidence="7">MerR family transcriptional regulator</fullName>
    </submittedName>
</protein>
<dbReference type="Gene3D" id="1.10.1660.10">
    <property type="match status" value="1"/>
</dbReference>
<evidence type="ECO:0000256" key="3">
    <source>
        <dbReference type="ARBA" id="ARBA00023125"/>
    </source>
</evidence>
<dbReference type="PANTHER" id="PTHR30204:SF69">
    <property type="entry name" value="MERR-FAMILY TRANSCRIPTIONAL REGULATOR"/>
    <property type="match status" value="1"/>
</dbReference>
<keyword evidence="5" id="KW-0175">Coiled coil</keyword>
<comment type="caution">
    <text evidence="7">The sequence shown here is derived from an EMBL/GenBank/DDBJ whole genome shotgun (WGS) entry which is preliminary data.</text>
</comment>
<reference evidence="7" key="1">
    <citation type="submission" date="2022-03" db="EMBL/GenBank/DDBJ databases">
        <title>First case of bacteraemia caused by Dielma fastidiosa in a patient hospitalised with diverticulitis.</title>
        <authorList>
            <person name="Forman-Ankjaer B."/>
            <person name="Hvid-Jensen F."/>
            <person name="Kobel C.M."/>
            <person name="Greve T."/>
        </authorList>
    </citation>
    <scope>NUCLEOTIDE SEQUENCE</scope>
    <source>
        <strain evidence="7">AUH_DF_2021</strain>
    </source>
</reference>
<gene>
    <name evidence="7" type="ORF">MQE39_02720</name>
</gene>
<dbReference type="EMBL" id="JALDAW010000008">
    <property type="protein sequence ID" value="MDY5167039.1"/>
    <property type="molecule type" value="Genomic_DNA"/>
</dbReference>
<dbReference type="SUPFAM" id="SSF46955">
    <property type="entry name" value="Putative DNA-binding domain"/>
    <property type="match status" value="1"/>
</dbReference>
<dbReference type="AlphaFoldDB" id="A0AB35UKN1"/>
<evidence type="ECO:0000313" key="8">
    <source>
        <dbReference type="Proteomes" id="UP001276902"/>
    </source>
</evidence>
<evidence type="ECO:0000256" key="5">
    <source>
        <dbReference type="SAM" id="Coils"/>
    </source>
</evidence>
<keyword evidence="3" id="KW-0238">DNA-binding</keyword>
<proteinExistence type="predicted"/>
<dbReference type="Proteomes" id="UP001276902">
    <property type="component" value="Unassembled WGS sequence"/>
</dbReference>
<dbReference type="InterPro" id="IPR009061">
    <property type="entry name" value="DNA-bd_dom_put_sf"/>
</dbReference>
<evidence type="ECO:0000256" key="4">
    <source>
        <dbReference type="ARBA" id="ARBA00023163"/>
    </source>
</evidence>
<dbReference type="CDD" id="cd00592">
    <property type="entry name" value="HTH_MerR-like"/>
    <property type="match status" value="1"/>
</dbReference>
<dbReference type="InterPro" id="IPR000551">
    <property type="entry name" value="MerR-type_HTH_dom"/>
</dbReference>
<evidence type="ECO:0000256" key="2">
    <source>
        <dbReference type="ARBA" id="ARBA00023015"/>
    </source>
</evidence>
<dbReference type="GO" id="GO:0003677">
    <property type="term" value="F:DNA binding"/>
    <property type="evidence" value="ECO:0007669"/>
    <property type="project" value="UniProtKB-KW"/>
</dbReference>
<keyword evidence="1" id="KW-0678">Repressor</keyword>
<dbReference type="SMART" id="SM00422">
    <property type="entry name" value="HTH_MERR"/>
    <property type="match status" value="1"/>
</dbReference>
<evidence type="ECO:0000313" key="7">
    <source>
        <dbReference type="EMBL" id="MDY5167039.1"/>
    </source>
</evidence>
<dbReference type="InterPro" id="IPR047057">
    <property type="entry name" value="MerR_fam"/>
</dbReference>
<sequence length="279" mass="32944">MNKDNKNAVKEPKIGMNELCLLLGSSPNSVRNYDAHQAINSRRKENGYRFYYFNDVQQAIKLKSLIRLGFSIEEAKSMCLTSSIDMVYHKFDSKADELQNEITSLTNQLNYLKSLQQDLKDLEALKGNFIIEQRPALYWLQCQSEDEIIKYKENQEMLRQWTQFFPFVESCPRLPIENLNEYSNAEMGLGLKEEFVKMLDFKDLSNCIYYPSTQCIKTVIKANVKVEDYYSVVSHVFKYMKENDLKLSDDIINFLVMSDMKLDDDDDYYDYYFAYFPFK</sequence>
<feature type="coiled-coil region" evidence="5">
    <location>
        <begin position="88"/>
        <end position="132"/>
    </location>
</feature>